<dbReference type="SMART" id="SM00256">
    <property type="entry name" value="FBOX"/>
    <property type="match status" value="1"/>
</dbReference>
<name>A0A8H5BXF9_9AGAR</name>
<proteinExistence type="predicted"/>
<feature type="region of interest" description="Disordered" evidence="1">
    <location>
        <begin position="296"/>
        <end position="318"/>
    </location>
</feature>
<accession>A0A8H5BXF9</accession>
<dbReference type="AlphaFoldDB" id="A0A8H5BXF9"/>
<dbReference type="OrthoDB" id="3070325at2759"/>
<dbReference type="Proteomes" id="UP000541558">
    <property type="component" value="Unassembled WGS sequence"/>
</dbReference>
<dbReference type="EMBL" id="JAACJK010000116">
    <property type="protein sequence ID" value="KAF5330157.1"/>
    <property type="molecule type" value="Genomic_DNA"/>
</dbReference>
<evidence type="ECO:0000313" key="4">
    <source>
        <dbReference type="Proteomes" id="UP000541558"/>
    </source>
</evidence>
<evidence type="ECO:0000256" key="1">
    <source>
        <dbReference type="SAM" id="MobiDB-lite"/>
    </source>
</evidence>
<dbReference type="Pfam" id="PF12937">
    <property type="entry name" value="F-box-like"/>
    <property type="match status" value="1"/>
</dbReference>
<dbReference type="InterPro" id="IPR001810">
    <property type="entry name" value="F-box_dom"/>
</dbReference>
<dbReference type="Gene3D" id="1.20.1280.50">
    <property type="match status" value="1"/>
</dbReference>
<comment type="caution">
    <text evidence="3">The sequence shown here is derived from an EMBL/GenBank/DDBJ whole genome shotgun (WGS) entry which is preliminary data.</text>
</comment>
<keyword evidence="4" id="KW-1185">Reference proteome</keyword>
<dbReference type="PROSITE" id="PS50181">
    <property type="entry name" value="FBOX"/>
    <property type="match status" value="1"/>
</dbReference>
<reference evidence="3 4" key="1">
    <citation type="journal article" date="2020" name="ISME J.">
        <title>Uncovering the hidden diversity of litter-decomposition mechanisms in mushroom-forming fungi.</title>
        <authorList>
            <person name="Floudas D."/>
            <person name="Bentzer J."/>
            <person name="Ahren D."/>
            <person name="Johansson T."/>
            <person name="Persson P."/>
            <person name="Tunlid A."/>
        </authorList>
    </citation>
    <scope>NUCLEOTIDE SEQUENCE [LARGE SCALE GENOMIC DNA]</scope>
    <source>
        <strain evidence="3 4">CBS 175.51</strain>
    </source>
</reference>
<dbReference type="InterPro" id="IPR036047">
    <property type="entry name" value="F-box-like_dom_sf"/>
</dbReference>
<protein>
    <recommendedName>
        <fullName evidence="2">F-box domain-containing protein</fullName>
    </recommendedName>
</protein>
<feature type="compositionally biased region" description="Polar residues" evidence="1">
    <location>
        <begin position="297"/>
        <end position="307"/>
    </location>
</feature>
<dbReference type="SUPFAM" id="SSF81383">
    <property type="entry name" value="F-box domain"/>
    <property type="match status" value="1"/>
</dbReference>
<organism evidence="3 4">
    <name type="scientific">Ephemerocybe angulata</name>
    <dbReference type="NCBI Taxonomy" id="980116"/>
    <lineage>
        <taxon>Eukaryota</taxon>
        <taxon>Fungi</taxon>
        <taxon>Dikarya</taxon>
        <taxon>Basidiomycota</taxon>
        <taxon>Agaricomycotina</taxon>
        <taxon>Agaricomycetes</taxon>
        <taxon>Agaricomycetidae</taxon>
        <taxon>Agaricales</taxon>
        <taxon>Agaricineae</taxon>
        <taxon>Psathyrellaceae</taxon>
        <taxon>Ephemerocybe</taxon>
    </lineage>
</organism>
<sequence length="500" mass="56272">MTNTQKRSEGGHFSNLPMDIVFQILQHLDPLDIVAMRATCRSLHVATSERIVWLSVLDRICERYGIFKPTFPFEEMSLAQLEHAAFSSSRFVKTVQRFDPGPLGDNCAPVYQHRTIKSPRNADGKGRLFLIPGGRFLLTSGTEIRLWDLGHSSEPYHVKPRVIARTEDGSALAAVCPSDDGKGLVVAATSSADRRSTLRIYEIDIQCNSPAFSKAAELAFDDIPHFSSLMNFHLTSSNIVIHCRTYFASWNWKERTGCKWPIGKEEISDLSIYGIDDTVIVFDNDNQFNIWDVPDHSQLSQPSSNDLANKPRRPKRFHRPAKTPALATHWNTIFSGTPVWQRHLPPYLCTMSVDGRTDDLQGNELALYSLQQHVKGASFMPMYTPVLQRKAKAVFSDYYERVSELVSPLYQSGDHLVFCASSSQSEATLVAAMPIPKEYSKEPIPISYMMLSDGLGGTFNHFITVHNGFCPMSGRLAYAREGVDEIVILDYLPLFSDKRR</sequence>
<evidence type="ECO:0000313" key="3">
    <source>
        <dbReference type="EMBL" id="KAF5330157.1"/>
    </source>
</evidence>
<evidence type="ECO:0000259" key="2">
    <source>
        <dbReference type="PROSITE" id="PS50181"/>
    </source>
</evidence>
<dbReference type="SUPFAM" id="SSF69322">
    <property type="entry name" value="Tricorn protease domain 2"/>
    <property type="match status" value="1"/>
</dbReference>
<feature type="domain" description="F-box" evidence="2">
    <location>
        <begin position="10"/>
        <end position="56"/>
    </location>
</feature>
<gene>
    <name evidence="3" type="ORF">D9611_010619</name>
</gene>